<dbReference type="EMBL" id="RKLX01000029">
    <property type="protein sequence ID" value="TGD17537.1"/>
    <property type="molecule type" value="Genomic_DNA"/>
</dbReference>
<dbReference type="InterPro" id="IPR008334">
    <property type="entry name" value="5'-Nucleotdase_C"/>
</dbReference>
<evidence type="ECO:0000259" key="3">
    <source>
        <dbReference type="Pfam" id="PF00149"/>
    </source>
</evidence>
<dbReference type="Gene3D" id="3.90.780.10">
    <property type="entry name" value="5'-Nucleotidase, C-terminal domain"/>
    <property type="match status" value="1"/>
</dbReference>
<reference evidence="5 6" key="1">
    <citation type="submission" date="2018-10" db="EMBL/GenBank/DDBJ databases">
        <title>Lactobacillus sp. R7 and Lactobacillus sp. R19 isolated from fermented mustard green product of Taiwan.</title>
        <authorList>
            <person name="Lin S.-T."/>
        </authorList>
    </citation>
    <scope>NUCLEOTIDE SEQUENCE [LARGE SCALE GENOMIC DNA]</scope>
    <source>
        <strain evidence="5 6">BCRC 81129</strain>
    </source>
</reference>
<comment type="caution">
    <text evidence="5">The sequence shown here is derived from an EMBL/GenBank/DDBJ whole genome shotgun (WGS) entry which is preliminary data.</text>
</comment>
<proteinExistence type="inferred from homology"/>
<dbReference type="AlphaFoldDB" id="A0A4Z0J6L2"/>
<dbReference type="SUPFAM" id="SSF55816">
    <property type="entry name" value="5'-nucleotidase (syn. UDP-sugar hydrolase), C-terminal domain"/>
    <property type="match status" value="1"/>
</dbReference>
<dbReference type="GO" id="GO:0000166">
    <property type="term" value="F:nucleotide binding"/>
    <property type="evidence" value="ECO:0007669"/>
    <property type="project" value="UniProtKB-KW"/>
</dbReference>
<dbReference type="SUPFAM" id="SSF56300">
    <property type="entry name" value="Metallo-dependent phosphatases"/>
    <property type="match status" value="1"/>
</dbReference>
<dbReference type="InterPro" id="IPR036907">
    <property type="entry name" value="5'-Nucleotdase_C_sf"/>
</dbReference>
<keyword evidence="6" id="KW-1185">Reference proteome</keyword>
<evidence type="ECO:0000259" key="4">
    <source>
        <dbReference type="Pfam" id="PF02872"/>
    </source>
</evidence>
<dbReference type="GO" id="GO:0008768">
    <property type="term" value="F:UDP-sugar diphosphatase activity"/>
    <property type="evidence" value="ECO:0007669"/>
    <property type="project" value="TreeGrafter"/>
</dbReference>
<dbReference type="InterPro" id="IPR006179">
    <property type="entry name" value="5_nucleotidase/apyrase"/>
</dbReference>
<comment type="similarity">
    <text evidence="2">Belongs to the 5'-nucleotidase family.</text>
</comment>
<dbReference type="PANTHER" id="PTHR11575">
    <property type="entry name" value="5'-NUCLEOTIDASE-RELATED"/>
    <property type="match status" value="1"/>
</dbReference>
<keyword evidence="2" id="KW-0547">Nucleotide-binding</keyword>
<accession>A0A4Z0J6L2</accession>
<evidence type="ECO:0000313" key="5">
    <source>
        <dbReference type="EMBL" id="TGD17537.1"/>
    </source>
</evidence>
<name>A0A4Z0J6L2_9LACO</name>
<dbReference type="RefSeq" id="WP_135368916.1">
    <property type="nucleotide sequence ID" value="NZ_RKLX01000029.1"/>
</dbReference>
<evidence type="ECO:0000256" key="2">
    <source>
        <dbReference type="RuleBase" id="RU362119"/>
    </source>
</evidence>
<dbReference type="PANTHER" id="PTHR11575:SF24">
    <property type="entry name" value="5'-NUCLEOTIDASE"/>
    <property type="match status" value="1"/>
</dbReference>
<gene>
    <name evidence="5" type="ORF">EGT51_12030</name>
</gene>
<sequence length="604" mass="64838">MIGFSSKTLYLLGTLGCLGVISGGIMANSSYLSPQKTAYAKKTVKKIKSPKKSQKISVQFLGINDLHGGLQATGKLFMDTKTIEGAGTATRLGGYLDQAQTNFQKKHPKGVSVRVQSGDMVGASPANSALLDDGPTLSALKAMKIKVGVIGNHEFDHGLGQYGKLVNGKKPSTTGIKNTQQVQAIKNYPYAKTGMQIVIANVRDRKTNKIPANWKPYTIKKVTDPKTKASVKVGYIGILNTNLPGIAKNYKLLNEAKTIAKYDKKLRAKGVKAIVVLGHTGAVTQNGKTTGDAVNDLKQLNKIAPKNSVDIFFAGHSHQYANGRVKGVPVVQSGMQGRGYANITAKLSTKTHDFVKRSVKAKVSPVFSLKDDPTANFTKDKTVKKINKIITDANRRVAPIINTEVGSIAGGKTISNELSANKESAAAYVVVDAQRTSANEQNHSVDFAVTSNDSIRSDMNVNPAGKVTLGTLYDMQPYGNSQPIVEMTGKDIVDLLNEQYTKSQLYFLQISGLTYKYSPATIGDQLFTVSDVKTASGDAINPTQKYRVLTNDYLSTGGDGYAAFTHGSIVDNAGQDIDLLTTYLQSHSPIATPQLDRKVPVASN</sequence>
<evidence type="ECO:0000256" key="1">
    <source>
        <dbReference type="ARBA" id="ARBA00022729"/>
    </source>
</evidence>
<feature type="domain" description="5'-Nucleotidase C-terminal" evidence="4">
    <location>
        <begin position="414"/>
        <end position="565"/>
    </location>
</feature>
<dbReference type="PRINTS" id="PR01607">
    <property type="entry name" value="APYRASEFAMLY"/>
</dbReference>
<dbReference type="OrthoDB" id="9801679at2"/>
<dbReference type="GO" id="GO:0030288">
    <property type="term" value="C:outer membrane-bounded periplasmic space"/>
    <property type="evidence" value="ECO:0007669"/>
    <property type="project" value="TreeGrafter"/>
</dbReference>
<dbReference type="GO" id="GO:0009166">
    <property type="term" value="P:nucleotide catabolic process"/>
    <property type="evidence" value="ECO:0007669"/>
    <property type="project" value="InterPro"/>
</dbReference>
<keyword evidence="1" id="KW-0732">Signal</keyword>
<protein>
    <submittedName>
        <fullName evidence="5">Bifunctional metallophosphatase/5'-nucleotidase</fullName>
    </submittedName>
</protein>
<feature type="domain" description="Calcineurin-like phosphoesterase" evidence="3">
    <location>
        <begin position="60"/>
        <end position="320"/>
    </location>
</feature>
<dbReference type="Pfam" id="PF00149">
    <property type="entry name" value="Metallophos"/>
    <property type="match status" value="1"/>
</dbReference>
<evidence type="ECO:0000313" key="6">
    <source>
        <dbReference type="Proteomes" id="UP000297348"/>
    </source>
</evidence>
<keyword evidence="2" id="KW-0378">Hydrolase</keyword>
<dbReference type="Pfam" id="PF02872">
    <property type="entry name" value="5_nucleotid_C"/>
    <property type="match status" value="1"/>
</dbReference>
<dbReference type="Proteomes" id="UP000297348">
    <property type="component" value="Unassembled WGS sequence"/>
</dbReference>
<dbReference type="InterPro" id="IPR029052">
    <property type="entry name" value="Metallo-depent_PP-like"/>
</dbReference>
<dbReference type="Gene3D" id="3.60.21.10">
    <property type="match status" value="1"/>
</dbReference>
<organism evidence="5 6">
    <name type="scientific">Levilactobacillus suantsaiihabitans</name>
    <dbReference type="NCBI Taxonomy" id="2487722"/>
    <lineage>
        <taxon>Bacteria</taxon>
        <taxon>Bacillati</taxon>
        <taxon>Bacillota</taxon>
        <taxon>Bacilli</taxon>
        <taxon>Lactobacillales</taxon>
        <taxon>Lactobacillaceae</taxon>
        <taxon>Levilactobacillus</taxon>
    </lineage>
</organism>
<dbReference type="GO" id="GO:0008253">
    <property type="term" value="F:5'-nucleotidase activity"/>
    <property type="evidence" value="ECO:0007669"/>
    <property type="project" value="TreeGrafter"/>
</dbReference>
<dbReference type="InterPro" id="IPR004843">
    <property type="entry name" value="Calcineurin-like_PHP"/>
</dbReference>